<dbReference type="EMBL" id="MFIX01000262">
    <property type="protein sequence ID" value="OGG00355.1"/>
    <property type="molecule type" value="Genomic_DNA"/>
</dbReference>
<gene>
    <name evidence="1" type="ORF">A3F83_08380</name>
</gene>
<dbReference type="AlphaFoldDB" id="A0A1F5YJM5"/>
<evidence type="ECO:0000313" key="2">
    <source>
        <dbReference type="Proteomes" id="UP000179129"/>
    </source>
</evidence>
<accession>A0A1F5YJM5</accession>
<protein>
    <recommendedName>
        <fullName evidence="3">DUF432 domain-containing protein</fullName>
    </recommendedName>
</protein>
<name>A0A1F5YJM5_9BACT</name>
<organism evidence="1 2">
    <name type="scientific">Candidatus Glassbacteria bacterium RIFCSPLOWO2_12_FULL_58_11</name>
    <dbReference type="NCBI Taxonomy" id="1817867"/>
    <lineage>
        <taxon>Bacteria</taxon>
        <taxon>Candidatus Glassiibacteriota</taxon>
    </lineage>
</organism>
<evidence type="ECO:0000313" key="1">
    <source>
        <dbReference type="EMBL" id="OGG00355.1"/>
    </source>
</evidence>
<dbReference type="Proteomes" id="UP000179129">
    <property type="component" value="Unassembled WGS sequence"/>
</dbReference>
<evidence type="ECO:0008006" key="3">
    <source>
        <dbReference type="Google" id="ProtNLM"/>
    </source>
</evidence>
<reference evidence="1 2" key="1">
    <citation type="journal article" date="2016" name="Nat. Commun.">
        <title>Thousands of microbial genomes shed light on interconnected biogeochemical processes in an aquifer system.</title>
        <authorList>
            <person name="Anantharaman K."/>
            <person name="Brown C.T."/>
            <person name="Hug L.A."/>
            <person name="Sharon I."/>
            <person name="Castelle C.J."/>
            <person name="Probst A.J."/>
            <person name="Thomas B.C."/>
            <person name="Singh A."/>
            <person name="Wilkins M.J."/>
            <person name="Karaoz U."/>
            <person name="Brodie E.L."/>
            <person name="Williams K.H."/>
            <person name="Hubbard S.S."/>
            <person name="Banfield J.F."/>
        </authorList>
    </citation>
    <scope>NUCLEOTIDE SEQUENCE [LARGE SCALE GENOMIC DNA]</scope>
</reference>
<proteinExistence type="predicted"/>
<comment type="caution">
    <text evidence="1">The sequence shown here is derived from an EMBL/GenBank/DDBJ whole genome shotgun (WGS) entry which is preliminary data.</text>
</comment>
<sequence length="269" mass="30177">MTNRLDDNLVWWGNFSLAQGESGLWRIGPASFRIERLKCEWRILYDCSGEPQDNNAEVLVPLAQVTQPGPASSLTRFGAGGTVESLQISPALADRPVVIRPEVPFFVLPNEEVNFYAGTPLWFRVEVGKRRTLLQDAPIIRPSDTWFGPSTMEGELCYANRLFGKLEISELSFRPHRATTVILLRNKGRKSIRLERFNLPVPNLSLYQSAESRLWTQQVTLDLGDDEHTASLGFKPVAPAAAGKAKIVCEPRLKPDQNILTRAMNYLIS</sequence>